<dbReference type="OrthoDB" id="7843421at2"/>
<dbReference type="AlphaFoldDB" id="A0A1M7AQD3"/>
<accession>A0A1M7AQD3</accession>
<gene>
    <name evidence="2" type="ORF">SAMN05444414_11479</name>
</gene>
<dbReference type="STRING" id="1054996.SAMN05444414_11479"/>
<feature type="domain" description="Glycosyltransferase 61 catalytic" evidence="1">
    <location>
        <begin position="82"/>
        <end position="261"/>
    </location>
</feature>
<dbReference type="Pfam" id="PF04577">
    <property type="entry name" value="Glyco_transf_61"/>
    <property type="match status" value="1"/>
</dbReference>
<dbReference type="RefSeq" id="WP_073198579.1">
    <property type="nucleotide sequence ID" value="NZ_FRBN01000014.1"/>
</dbReference>
<proteinExistence type="predicted"/>
<evidence type="ECO:0000313" key="3">
    <source>
        <dbReference type="Proteomes" id="UP000184191"/>
    </source>
</evidence>
<sequence>MSPDAKHLPEARIDVLSRAIVMPMTAGTGHACGVVTADGDAVAQARTLLSGGRFTPDPDAPDGPVAHLRGRWLFVGVGRHHFGHFLLECISRLWALDYAEGPFDGIIIIPMQGRDIAAVIRRRLGPLLDILGQGLPVHLAAEPVQVDELVVPSQGMGHMHWTGGTPEFRTYVRQHLCAALTPEGPDKLYISRRRLKNPAQQVPHEQQIERWLSAAGYTIFHPERHTIAVQCQRYMAAHDIVGPDGSAFHLAPFVMPIGARVGLIQRRTRQPAFDAIARQITSFAKADLWTNAALSQMASDPQPSERESAMPPEMRQLRFDLKKAGFI</sequence>
<dbReference type="EMBL" id="FRBN01000014">
    <property type="protein sequence ID" value="SHL44816.1"/>
    <property type="molecule type" value="Genomic_DNA"/>
</dbReference>
<dbReference type="Proteomes" id="UP000184191">
    <property type="component" value="Unassembled WGS sequence"/>
</dbReference>
<dbReference type="InterPro" id="IPR049625">
    <property type="entry name" value="Glyco_transf_61_cat"/>
</dbReference>
<organism evidence="2 3">
    <name type="scientific">Roseovarius marisflavi</name>
    <dbReference type="NCBI Taxonomy" id="1054996"/>
    <lineage>
        <taxon>Bacteria</taxon>
        <taxon>Pseudomonadati</taxon>
        <taxon>Pseudomonadota</taxon>
        <taxon>Alphaproteobacteria</taxon>
        <taxon>Rhodobacterales</taxon>
        <taxon>Roseobacteraceae</taxon>
        <taxon>Roseovarius</taxon>
    </lineage>
</organism>
<evidence type="ECO:0000313" key="2">
    <source>
        <dbReference type="EMBL" id="SHL44816.1"/>
    </source>
</evidence>
<protein>
    <recommendedName>
        <fullName evidence="1">Glycosyltransferase 61 catalytic domain-containing protein</fullName>
    </recommendedName>
</protein>
<keyword evidence="3" id="KW-1185">Reference proteome</keyword>
<reference evidence="3" key="1">
    <citation type="submission" date="2016-11" db="EMBL/GenBank/DDBJ databases">
        <authorList>
            <person name="Varghese N."/>
            <person name="Submissions S."/>
        </authorList>
    </citation>
    <scope>NUCLEOTIDE SEQUENCE [LARGE SCALE GENOMIC DNA]</scope>
    <source>
        <strain evidence="3">DSM 29327</strain>
    </source>
</reference>
<evidence type="ECO:0000259" key="1">
    <source>
        <dbReference type="Pfam" id="PF04577"/>
    </source>
</evidence>
<dbReference type="GO" id="GO:0016757">
    <property type="term" value="F:glycosyltransferase activity"/>
    <property type="evidence" value="ECO:0007669"/>
    <property type="project" value="InterPro"/>
</dbReference>
<name>A0A1M7AQD3_9RHOB</name>